<dbReference type="SUPFAM" id="SSF53335">
    <property type="entry name" value="S-adenosyl-L-methionine-dependent methyltransferases"/>
    <property type="match status" value="1"/>
</dbReference>
<dbReference type="InterPro" id="IPR029063">
    <property type="entry name" value="SAM-dependent_MTases_sf"/>
</dbReference>
<accession>A0AAD9FVM8</accession>
<evidence type="ECO:0000313" key="2">
    <source>
        <dbReference type="Proteomes" id="UP001182556"/>
    </source>
</evidence>
<comment type="caution">
    <text evidence="1">The sequence shown here is derived from an EMBL/GenBank/DDBJ whole genome shotgun (WGS) entry which is preliminary data.</text>
</comment>
<dbReference type="Gene3D" id="3.40.50.150">
    <property type="entry name" value="Vaccinia Virus protein VP39"/>
    <property type="match status" value="1"/>
</dbReference>
<name>A0AAD9FVM8_PAPLA</name>
<dbReference type="GO" id="GO:0008757">
    <property type="term" value="F:S-adenosylmethionine-dependent methyltransferase activity"/>
    <property type="evidence" value="ECO:0007669"/>
    <property type="project" value="UniProtKB-ARBA"/>
</dbReference>
<dbReference type="Proteomes" id="UP001182556">
    <property type="component" value="Unassembled WGS sequence"/>
</dbReference>
<dbReference type="EMBL" id="JAODAN010000001">
    <property type="protein sequence ID" value="KAK1927018.1"/>
    <property type="molecule type" value="Genomic_DNA"/>
</dbReference>
<dbReference type="AlphaFoldDB" id="A0AAD9FVM8"/>
<dbReference type="InterPro" id="IPR019410">
    <property type="entry name" value="Methyltransf_16"/>
</dbReference>
<keyword evidence="2" id="KW-1185">Reference proteome</keyword>
<gene>
    <name evidence="1" type="ORF">DB88DRAFT_434494</name>
</gene>
<organism evidence="1 2">
    <name type="scientific">Papiliotrema laurentii</name>
    <name type="common">Cryptococcus laurentii</name>
    <dbReference type="NCBI Taxonomy" id="5418"/>
    <lineage>
        <taxon>Eukaryota</taxon>
        <taxon>Fungi</taxon>
        <taxon>Dikarya</taxon>
        <taxon>Basidiomycota</taxon>
        <taxon>Agaricomycotina</taxon>
        <taxon>Tremellomycetes</taxon>
        <taxon>Tremellales</taxon>
        <taxon>Rhynchogastremaceae</taxon>
        <taxon>Papiliotrema</taxon>
    </lineage>
</organism>
<reference evidence="1" key="1">
    <citation type="submission" date="2023-02" db="EMBL/GenBank/DDBJ databases">
        <title>Identification and recombinant expression of a fungal hydrolase from Papiliotrema laurentii that hydrolyzes apple cutin and clears colloidal polyester polyurethane.</title>
        <authorList>
            <consortium name="DOE Joint Genome Institute"/>
            <person name="Roman V.A."/>
            <person name="Bojanowski C."/>
            <person name="Crable B.R."/>
            <person name="Wagner D.N."/>
            <person name="Hung C.S."/>
            <person name="Nadeau L.J."/>
            <person name="Schratz L."/>
            <person name="Haridas S."/>
            <person name="Pangilinan J."/>
            <person name="Lipzen A."/>
            <person name="Na H."/>
            <person name="Yan M."/>
            <person name="Ng V."/>
            <person name="Grigoriev I.V."/>
            <person name="Spatafora J.W."/>
            <person name="Barlow D."/>
            <person name="Biffinger J."/>
            <person name="Kelley-Loughnane N."/>
            <person name="Varaljay V.A."/>
            <person name="Crookes-Goodson W.J."/>
        </authorList>
    </citation>
    <scope>NUCLEOTIDE SEQUENCE</scope>
    <source>
        <strain evidence="1">5307AH</strain>
    </source>
</reference>
<dbReference type="PANTHER" id="PTHR14614">
    <property type="entry name" value="HEPATOCELLULAR CARCINOMA-ASSOCIATED ANTIGEN"/>
    <property type="match status" value="1"/>
</dbReference>
<evidence type="ECO:0000313" key="1">
    <source>
        <dbReference type="EMBL" id="KAK1927018.1"/>
    </source>
</evidence>
<dbReference type="PANTHER" id="PTHR14614:SF104">
    <property type="entry name" value="N-METHYLTRANSFERASE, PUTATIVE (AFU_ORTHOLOGUE AFUA_1G17750)-RELATED"/>
    <property type="match status" value="1"/>
</dbReference>
<evidence type="ECO:0008006" key="3">
    <source>
        <dbReference type="Google" id="ProtNLM"/>
    </source>
</evidence>
<protein>
    <recommendedName>
        <fullName evidence="3">Nicotinamide N-methyltransferase</fullName>
    </recommendedName>
</protein>
<proteinExistence type="predicted"/>
<dbReference type="GO" id="GO:0005737">
    <property type="term" value="C:cytoplasm"/>
    <property type="evidence" value="ECO:0007669"/>
    <property type="project" value="TreeGrafter"/>
</dbReference>
<sequence>MSVSEPVASSIAEHEDLADILDISLPALFSIAPIAFSTPTPTSFHTYHPPPPHTPIQLRLPNPSAEVYSKLQANHLWLSALYLADLIHLQKIQVQGQIIAELGAGAGLPSLSACRLGAKVVASDWGDRGILEALEDNFTRTCPAGGWAVRGHEWGTDPTPLLDALDLVGLRTGPHEDDDLASRLDPKHNRFDKLFLADTLWVTEAHSALLDSVWNLLKPGGIAHIAAGLHTGRGPLWRFIEMAEKRGGTVMNQKEVLWKAEGEWEEGAVSSSSGLEEERGVVVYLELRVGA</sequence>